<keyword evidence="4" id="KW-1185">Reference proteome</keyword>
<accession>A0A1M5HIL9</accession>
<dbReference type="STRING" id="1073325.SAMN05444483_105166"/>
<dbReference type="InterPro" id="IPR001387">
    <property type="entry name" value="Cro/C1-type_HTH"/>
</dbReference>
<dbReference type="SMART" id="SM00530">
    <property type="entry name" value="HTH_XRE"/>
    <property type="match status" value="1"/>
</dbReference>
<evidence type="ECO:0000313" key="4">
    <source>
        <dbReference type="Proteomes" id="UP000183945"/>
    </source>
</evidence>
<dbReference type="GO" id="GO:0003677">
    <property type="term" value="F:DNA binding"/>
    <property type="evidence" value="ECO:0007669"/>
    <property type="project" value="UniProtKB-KW"/>
</dbReference>
<gene>
    <name evidence="3" type="ORF">SAMN05444483_105166</name>
</gene>
<dbReference type="CDD" id="cd00093">
    <property type="entry name" value="HTH_XRE"/>
    <property type="match status" value="1"/>
</dbReference>
<dbReference type="InterPro" id="IPR050807">
    <property type="entry name" value="TransReg_Diox_bact_type"/>
</dbReference>
<dbReference type="AlphaFoldDB" id="A0A1M5HIL9"/>
<dbReference type="PANTHER" id="PTHR46797">
    <property type="entry name" value="HTH-TYPE TRANSCRIPTIONAL REGULATOR"/>
    <property type="match status" value="1"/>
</dbReference>
<dbReference type="Gene3D" id="1.10.260.40">
    <property type="entry name" value="lambda repressor-like DNA-binding domains"/>
    <property type="match status" value="1"/>
</dbReference>
<dbReference type="SUPFAM" id="SSF47413">
    <property type="entry name" value="lambda repressor-like DNA-binding domains"/>
    <property type="match status" value="1"/>
</dbReference>
<evidence type="ECO:0000256" key="1">
    <source>
        <dbReference type="ARBA" id="ARBA00023125"/>
    </source>
</evidence>
<sequence length="69" mass="7855">MEAIQKIGQLIQQRRDNMRITQQQLADMADIGINTLYKIETAQANPTLESLQKITDVLGMEITIQVKKL</sequence>
<dbReference type="GO" id="GO:0003700">
    <property type="term" value="F:DNA-binding transcription factor activity"/>
    <property type="evidence" value="ECO:0007669"/>
    <property type="project" value="TreeGrafter"/>
</dbReference>
<dbReference type="PANTHER" id="PTHR46797:SF1">
    <property type="entry name" value="METHYLPHOSPHONATE SYNTHASE"/>
    <property type="match status" value="1"/>
</dbReference>
<dbReference type="PROSITE" id="PS50943">
    <property type="entry name" value="HTH_CROC1"/>
    <property type="match status" value="1"/>
</dbReference>
<keyword evidence="1" id="KW-0238">DNA-binding</keyword>
<proteinExistence type="predicted"/>
<dbReference type="GO" id="GO:0005829">
    <property type="term" value="C:cytosol"/>
    <property type="evidence" value="ECO:0007669"/>
    <property type="project" value="TreeGrafter"/>
</dbReference>
<dbReference type="Pfam" id="PF01381">
    <property type="entry name" value="HTH_3"/>
    <property type="match status" value="1"/>
</dbReference>
<dbReference type="RefSeq" id="WP_072879429.1">
    <property type="nucleotide sequence ID" value="NZ_FQVT01000005.1"/>
</dbReference>
<dbReference type="EMBL" id="FQVT01000005">
    <property type="protein sequence ID" value="SHG15777.1"/>
    <property type="molecule type" value="Genomic_DNA"/>
</dbReference>
<dbReference type="InterPro" id="IPR010982">
    <property type="entry name" value="Lambda_DNA-bd_dom_sf"/>
</dbReference>
<reference evidence="4" key="1">
    <citation type="submission" date="2016-11" db="EMBL/GenBank/DDBJ databases">
        <authorList>
            <person name="Varghese N."/>
            <person name="Submissions S."/>
        </authorList>
    </citation>
    <scope>NUCLEOTIDE SEQUENCE [LARGE SCALE GENOMIC DNA]</scope>
    <source>
        <strain evidence="4">DSM 24579</strain>
    </source>
</reference>
<evidence type="ECO:0000259" key="2">
    <source>
        <dbReference type="PROSITE" id="PS50943"/>
    </source>
</evidence>
<evidence type="ECO:0000313" key="3">
    <source>
        <dbReference type="EMBL" id="SHG15777.1"/>
    </source>
</evidence>
<feature type="domain" description="HTH cro/C1-type" evidence="2">
    <location>
        <begin position="11"/>
        <end position="65"/>
    </location>
</feature>
<organism evidence="3 4">
    <name type="scientific">Salegentibacter echinorum</name>
    <dbReference type="NCBI Taxonomy" id="1073325"/>
    <lineage>
        <taxon>Bacteria</taxon>
        <taxon>Pseudomonadati</taxon>
        <taxon>Bacteroidota</taxon>
        <taxon>Flavobacteriia</taxon>
        <taxon>Flavobacteriales</taxon>
        <taxon>Flavobacteriaceae</taxon>
        <taxon>Salegentibacter</taxon>
    </lineage>
</organism>
<protein>
    <submittedName>
        <fullName evidence="3">Helix-turn-helix</fullName>
    </submittedName>
</protein>
<dbReference type="OrthoDB" id="1357763at2"/>
<dbReference type="Proteomes" id="UP000183945">
    <property type="component" value="Unassembled WGS sequence"/>
</dbReference>
<name>A0A1M5HIL9_SALEC</name>